<gene>
    <name evidence="1" type="ORF">G6M46_22295</name>
</gene>
<protein>
    <submittedName>
        <fullName evidence="1">Uncharacterized protein</fullName>
    </submittedName>
</protein>
<evidence type="ECO:0000313" key="2">
    <source>
        <dbReference type="Proteomes" id="UP000702952"/>
    </source>
</evidence>
<dbReference type="RefSeq" id="WP_065660480.1">
    <property type="nucleotide sequence ID" value="NZ_CP123839.1"/>
</dbReference>
<name>A0AA44JAQ8_AGRTU</name>
<sequence length="71" mass="7696">MSDTRTKIDDMLGAAQSYLHAIKRLAETALGGEGKDYCALDLLADSAIREINEAFSVFDSMPVDKSNNGEN</sequence>
<dbReference type="Proteomes" id="UP000702952">
    <property type="component" value="Unassembled WGS sequence"/>
</dbReference>
<evidence type="ECO:0000313" key="1">
    <source>
        <dbReference type="EMBL" id="NTC30866.1"/>
    </source>
</evidence>
<proteinExistence type="predicted"/>
<organism evidence="1 2">
    <name type="scientific">Agrobacterium tumefaciens</name>
    <dbReference type="NCBI Taxonomy" id="358"/>
    <lineage>
        <taxon>Bacteria</taxon>
        <taxon>Pseudomonadati</taxon>
        <taxon>Pseudomonadota</taxon>
        <taxon>Alphaproteobacteria</taxon>
        <taxon>Hyphomicrobiales</taxon>
        <taxon>Rhizobiaceae</taxon>
        <taxon>Rhizobium/Agrobacterium group</taxon>
        <taxon>Agrobacterium</taxon>
        <taxon>Agrobacterium tumefaciens complex</taxon>
    </lineage>
</organism>
<accession>A0AA44JAQ8</accession>
<reference evidence="1" key="1">
    <citation type="journal article" date="2020" name="Science">
        <title>Unexpected conservation and global transmission of agrobacterial virulence plasmids.</title>
        <authorList>
            <person name="Weisberg A.J."/>
            <person name="Davis E.W. 2nd"/>
            <person name="Tabima J."/>
            <person name="Belcher M.S."/>
            <person name="Miller M."/>
            <person name="Kuo C.H."/>
            <person name="Loper J.E."/>
            <person name="Grunwald N.J."/>
            <person name="Putnam M.L."/>
            <person name="Chang J.H."/>
        </authorList>
    </citation>
    <scope>NUCLEOTIDE SEQUENCE</scope>
    <source>
        <strain evidence="1">17-1853-1a</strain>
    </source>
</reference>
<comment type="caution">
    <text evidence="1">The sequence shown here is derived from an EMBL/GenBank/DDBJ whole genome shotgun (WGS) entry which is preliminary data.</text>
</comment>
<dbReference type="EMBL" id="JAAMAY010000033">
    <property type="protein sequence ID" value="NTC30866.1"/>
    <property type="molecule type" value="Genomic_DNA"/>
</dbReference>
<dbReference type="AlphaFoldDB" id="A0AA44JAQ8"/>